<reference evidence="5 6" key="1">
    <citation type="submission" date="2023-07" db="EMBL/GenBank/DDBJ databases">
        <title>Comparative genomics of wheat-associated soil bacteria to identify genetic determinants of phenazine resistance.</title>
        <authorList>
            <person name="Mouncey N."/>
        </authorList>
    </citation>
    <scope>NUCLEOTIDE SEQUENCE [LARGE SCALE GENOMIC DNA]</scope>
    <source>
        <strain evidence="5 6">W2I16</strain>
    </source>
</reference>
<proteinExistence type="inferred from homology"/>
<dbReference type="CDD" id="cd14748">
    <property type="entry name" value="PBP2_UgpB"/>
    <property type="match status" value="1"/>
</dbReference>
<sequence length="416" mass="44192">MFSPVRPSARRVAALFGSVALILAATGCGGGTGDGSANGKVTSITALDYYTDATEHSQWGKRLTACGKSAGVKVEHTSVPGASLVPKVLQQASSRTLPDLLMLDNPDLQQIAQTRALTPLDQYGIDSSGFAEGILSAGTYKGKVYGLAPTVSTIALVYNKDMLAEAGVAVPRTWDELKAAAAKLTRPGRYGMAVDANATFEGTWQFLPFLWSNGGDEKQLDTPQAAQALQLWVDLVKSGSMSKSVLNWTQADVHDQFVAGKAAMMVNGPWRIPALNQAENLHWSVAPIPVPRAGQAPVTPLGGEVWTVPQTDSKARQEKAAQVLACLNDSKNMLTLAEQYFTVPSRTAVASQYAEQVPSMAAFVRSVEGSRARTRELGVKWPKAATGIYTAIQSALTGEQTPEEALKDAQRIATSS</sequence>
<keyword evidence="3 4" id="KW-0732">Signal</keyword>
<dbReference type="Pfam" id="PF13416">
    <property type="entry name" value="SBP_bac_8"/>
    <property type="match status" value="1"/>
</dbReference>
<organism evidence="5 6">
    <name type="scientific">Streptomyces turgidiscabies</name>
    <dbReference type="NCBI Taxonomy" id="85558"/>
    <lineage>
        <taxon>Bacteria</taxon>
        <taxon>Bacillati</taxon>
        <taxon>Actinomycetota</taxon>
        <taxon>Actinomycetes</taxon>
        <taxon>Kitasatosporales</taxon>
        <taxon>Streptomycetaceae</taxon>
        <taxon>Streptomyces</taxon>
    </lineage>
</organism>
<evidence type="ECO:0000313" key="6">
    <source>
        <dbReference type="Proteomes" id="UP001223072"/>
    </source>
</evidence>
<dbReference type="PROSITE" id="PS51257">
    <property type="entry name" value="PROKAR_LIPOPROTEIN"/>
    <property type="match status" value="1"/>
</dbReference>
<keyword evidence="6" id="KW-1185">Reference proteome</keyword>
<evidence type="ECO:0000256" key="4">
    <source>
        <dbReference type="SAM" id="SignalP"/>
    </source>
</evidence>
<feature type="signal peptide" evidence="4">
    <location>
        <begin position="1"/>
        <end position="24"/>
    </location>
</feature>
<evidence type="ECO:0000256" key="2">
    <source>
        <dbReference type="ARBA" id="ARBA00022448"/>
    </source>
</evidence>
<keyword evidence="2" id="KW-0813">Transport</keyword>
<dbReference type="Gene3D" id="3.40.190.10">
    <property type="entry name" value="Periplasmic binding protein-like II"/>
    <property type="match status" value="2"/>
</dbReference>
<accession>A0ABU0RUI2</accession>
<dbReference type="PANTHER" id="PTHR30061:SF50">
    <property type="entry name" value="MALTOSE_MALTODEXTRIN-BINDING PERIPLASMIC PROTEIN"/>
    <property type="match status" value="1"/>
</dbReference>
<dbReference type="RefSeq" id="WP_307629176.1">
    <property type="nucleotide sequence ID" value="NZ_JAUSZS010000007.1"/>
</dbReference>
<dbReference type="SUPFAM" id="SSF53850">
    <property type="entry name" value="Periplasmic binding protein-like II"/>
    <property type="match status" value="1"/>
</dbReference>
<dbReference type="Proteomes" id="UP001223072">
    <property type="component" value="Unassembled WGS sequence"/>
</dbReference>
<protein>
    <submittedName>
        <fullName evidence="5">Multiple sugar transport system substrate-binding protein</fullName>
    </submittedName>
</protein>
<feature type="chain" id="PRO_5045842437" evidence="4">
    <location>
        <begin position="25"/>
        <end position="416"/>
    </location>
</feature>
<name>A0ABU0RUI2_9ACTN</name>
<evidence type="ECO:0000256" key="1">
    <source>
        <dbReference type="ARBA" id="ARBA00008520"/>
    </source>
</evidence>
<dbReference type="InterPro" id="IPR006059">
    <property type="entry name" value="SBP"/>
</dbReference>
<dbReference type="PANTHER" id="PTHR30061">
    <property type="entry name" value="MALTOSE-BINDING PERIPLASMIC PROTEIN"/>
    <property type="match status" value="1"/>
</dbReference>
<comment type="similarity">
    <text evidence="1">Belongs to the bacterial solute-binding protein 1 family.</text>
</comment>
<evidence type="ECO:0000256" key="3">
    <source>
        <dbReference type="ARBA" id="ARBA00022729"/>
    </source>
</evidence>
<dbReference type="EMBL" id="JAUSZS010000007">
    <property type="protein sequence ID" value="MDQ0935648.1"/>
    <property type="molecule type" value="Genomic_DNA"/>
</dbReference>
<evidence type="ECO:0000313" key="5">
    <source>
        <dbReference type="EMBL" id="MDQ0935648.1"/>
    </source>
</evidence>
<gene>
    <name evidence="5" type="ORF">QFZ49_005620</name>
</gene>
<keyword evidence="5" id="KW-0762">Sugar transport</keyword>
<comment type="caution">
    <text evidence="5">The sequence shown here is derived from an EMBL/GenBank/DDBJ whole genome shotgun (WGS) entry which is preliminary data.</text>
</comment>